<accession>A0A1D1VYT0</accession>
<protein>
    <submittedName>
        <fullName evidence="2">Uncharacterized protein</fullName>
    </submittedName>
</protein>
<feature type="region of interest" description="Disordered" evidence="1">
    <location>
        <begin position="25"/>
        <end position="54"/>
    </location>
</feature>
<proteinExistence type="predicted"/>
<organism evidence="2 3">
    <name type="scientific">Ramazzottius varieornatus</name>
    <name type="common">Water bear</name>
    <name type="synonym">Tardigrade</name>
    <dbReference type="NCBI Taxonomy" id="947166"/>
    <lineage>
        <taxon>Eukaryota</taxon>
        <taxon>Metazoa</taxon>
        <taxon>Ecdysozoa</taxon>
        <taxon>Tardigrada</taxon>
        <taxon>Eutardigrada</taxon>
        <taxon>Parachela</taxon>
        <taxon>Hypsibioidea</taxon>
        <taxon>Ramazzottiidae</taxon>
        <taxon>Ramazzottius</taxon>
    </lineage>
</organism>
<comment type="caution">
    <text evidence="2">The sequence shown here is derived from an EMBL/GenBank/DDBJ whole genome shotgun (WGS) entry which is preliminary data.</text>
</comment>
<evidence type="ECO:0000256" key="1">
    <source>
        <dbReference type="SAM" id="MobiDB-lite"/>
    </source>
</evidence>
<sequence length="109" mass="12354">MHQHLPEHLRPWDVVFAESRARSATTLTVSAQRRPVREPASAGPDSRGSLQAASPVQQVLSQRVTGLSALPVVLGRHQTVAEPRAFRLARSHRLNHLQYFWHEGLRRLR</sequence>
<gene>
    <name evidence="2" type="primary">RvY_16531-1</name>
    <name evidence="2" type="synonym">RvY_16531.1</name>
    <name evidence="2" type="ORF">RvY_16531</name>
</gene>
<keyword evidence="3" id="KW-1185">Reference proteome</keyword>
<name>A0A1D1VYT0_RAMVA</name>
<reference evidence="2 3" key="1">
    <citation type="journal article" date="2016" name="Nat. Commun.">
        <title>Extremotolerant tardigrade genome and improved radiotolerance of human cultured cells by tardigrade-unique protein.</title>
        <authorList>
            <person name="Hashimoto T."/>
            <person name="Horikawa D.D."/>
            <person name="Saito Y."/>
            <person name="Kuwahara H."/>
            <person name="Kozuka-Hata H."/>
            <person name="Shin-I T."/>
            <person name="Minakuchi Y."/>
            <person name="Ohishi K."/>
            <person name="Motoyama A."/>
            <person name="Aizu T."/>
            <person name="Enomoto A."/>
            <person name="Kondo K."/>
            <person name="Tanaka S."/>
            <person name="Hara Y."/>
            <person name="Koshikawa S."/>
            <person name="Sagara H."/>
            <person name="Miura T."/>
            <person name="Yokobori S."/>
            <person name="Miyagawa K."/>
            <person name="Suzuki Y."/>
            <person name="Kubo T."/>
            <person name="Oyama M."/>
            <person name="Kohara Y."/>
            <person name="Fujiyama A."/>
            <person name="Arakawa K."/>
            <person name="Katayama T."/>
            <person name="Toyoda A."/>
            <person name="Kunieda T."/>
        </authorList>
    </citation>
    <scope>NUCLEOTIDE SEQUENCE [LARGE SCALE GENOMIC DNA]</scope>
    <source>
        <strain evidence="2 3">YOKOZUNA-1</strain>
    </source>
</reference>
<evidence type="ECO:0000313" key="3">
    <source>
        <dbReference type="Proteomes" id="UP000186922"/>
    </source>
</evidence>
<dbReference type="AlphaFoldDB" id="A0A1D1VYT0"/>
<dbReference type="Proteomes" id="UP000186922">
    <property type="component" value="Unassembled WGS sequence"/>
</dbReference>
<dbReference type="EMBL" id="BDGG01000013">
    <property type="protein sequence ID" value="GAV06565.1"/>
    <property type="molecule type" value="Genomic_DNA"/>
</dbReference>
<evidence type="ECO:0000313" key="2">
    <source>
        <dbReference type="EMBL" id="GAV06565.1"/>
    </source>
</evidence>